<evidence type="ECO:0000256" key="3">
    <source>
        <dbReference type="ARBA" id="ARBA00022946"/>
    </source>
</evidence>
<evidence type="ECO:0000313" key="7">
    <source>
        <dbReference type="Proteomes" id="UP000031668"/>
    </source>
</evidence>
<evidence type="ECO:0000313" key="6">
    <source>
        <dbReference type="EMBL" id="KII71752.1"/>
    </source>
</evidence>
<gene>
    <name evidence="6" type="ORF">RF11_07971</name>
</gene>
<sequence length="179" mass="21615">MCYRIFTPKQLMYQKFDHAYKLHFYLMTKKINRFYKCVKKILKRQVDQSQAVWMVTLDGRQLKTPRGQKLELKSERLVSMIAHEWQSKSYIVPVNIPLTSLVYTVLDNPQNLTKQGLIDQFLNFLQTDTLLFFGTSPKELEQLQHQSWVPIIEWFNKRYFIRLFDKIVWSTDKDRVLLF</sequence>
<organism evidence="6 7">
    <name type="scientific">Thelohanellus kitauei</name>
    <name type="common">Myxosporean</name>
    <dbReference type="NCBI Taxonomy" id="669202"/>
    <lineage>
        <taxon>Eukaryota</taxon>
        <taxon>Metazoa</taxon>
        <taxon>Cnidaria</taxon>
        <taxon>Myxozoa</taxon>
        <taxon>Myxosporea</taxon>
        <taxon>Bivalvulida</taxon>
        <taxon>Platysporina</taxon>
        <taxon>Myxobolidae</taxon>
        <taxon>Thelohanellus</taxon>
    </lineage>
</organism>
<evidence type="ECO:0000256" key="4">
    <source>
        <dbReference type="ARBA" id="ARBA00023128"/>
    </source>
</evidence>
<evidence type="ECO:0000256" key="2">
    <source>
        <dbReference type="ARBA" id="ARBA00008231"/>
    </source>
</evidence>
<dbReference type="PANTHER" id="PTHR21013:SF10">
    <property type="entry name" value="ATP SYNTHASE MITOCHONDRIAL F1 COMPLEX ASSEMBLY FACTOR 2"/>
    <property type="match status" value="1"/>
</dbReference>
<evidence type="ECO:0000256" key="5">
    <source>
        <dbReference type="ARBA" id="ARBA00023186"/>
    </source>
</evidence>
<keyword evidence="3" id="KW-0809">Transit peptide</keyword>
<comment type="subcellular location">
    <subcellularLocation>
        <location evidence="1">Mitochondrion</location>
    </subcellularLocation>
</comment>
<comment type="similarity">
    <text evidence="2">Belongs to the ATP12 family.</text>
</comment>
<dbReference type="PANTHER" id="PTHR21013">
    <property type="entry name" value="ATP SYNTHASE MITOCHONDRIAL F1 COMPLEX ASSEMBLY FACTOR 2/ATP12 PROTEIN, MITOCHONDRIAL PRECURSOR"/>
    <property type="match status" value="1"/>
</dbReference>
<accession>A0A0C2NCP1</accession>
<dbReference type="InterPro" id="IPR011419">
    <property type="entry name" value="ATP12_ATP_synth-F1-assembly"/>
</dbReference>
<dbReference type="Pfam" id="PF07542">
    <property type="entry name" value="ATP12"/>
    <property type="match status" value="1"/>
</dbReference>
<dbReference type="SUPFAM" id="SSF160909">
    <property type="entry name" value="ATP12-like"/>
    <property type="match status" value="1"/>
</dbReference>
<dbReference type="Proteomes" id="UP000031668">
    <property type="component" value="Unassembled WGS sequence"/>
</dbReference>
<dbReference type="Gene3D" id="3.30.2180.10">
    <property type="entry name" value="ATP12-like"/>
    <property type="match status" value="1"/>
</dbReference>
<dbReference type="InterPro" id="IPR023335">
    <property type="entry name" value="ATP12_ortho_dom_sf"/>
</dbReference>
<evidence type="ECO:0000256" key="1">
    <source>
        <dbReference type="ARBA" id="ARBA00004173"/>
    </source>
</evidence>
<keyword evidence="5" id="KW-0143">Chaperone</keyword>
<comment type="caution">
    <text evidence="6">The sequence shown here is derived from an EMBL/GenBank/DDBJ whole genome shotgun (WGS) entry which is preliminary data.</text>
</comment>
<keyword evidence="4" id="KW-0496">Mitochondrion</keyword>
<reference evidence="6 7" key="1">
    <citation type="journal article" date="2014" name="Genome Biol. Evol.">
        <title>The genome of the myxosporean Thelohanellus kitauei shows adaptations to nutrient acquisition within its fish host.</title>
        <authorList>
            <person name="Yang Y."/>
            <person name="Xiong J."/>
            <person name="Zhou Z."/>
            <person name="Huo F."/>
            <person name="Miao W."/>
            <person name="Ran C."/>
            <person name="Liu Y."/>
            <person name="Zhang J."/>
            <person name="Feng J."/>
            <person name="Wang M."/>
            <person name="Wang M."/>
            <person name="Wang L."/>
            <person name="Yao B."/>
        </authorList>
    </citation>
    <scope>NUCLEOTIDE SEQUENCE [LARGE SCALE GENOMIC DNA]</scope>
    <source>
        <strain evidence="6">Wuqing</strain>
    </source>
</reference>
<proteinExistence type="inferred from homology"/>
<dbReference type="OMA" id="PCISDAT"/>
<keyword evidence="7" id="KW-1185">Reference proteome</keyword>
<dbReference type="OrthoDB" id="5673at2759"/>
<dbReference type="EMBL" id="JWZT01001627">
    <property type="protein sequence ID" value="KII71752.1"/>
    <property type="molecule type" value="Genomic_DNA"/>
</dbReference>
<dbReference type="GO" id="GO:0033615">
    <property type="term" value="P:mitochondrial proton-transporting ATP synthase complex assembly"/>
    <property type="evidence" value="ECO:0007669"/>
    <property type="project" value="TreeGrafter"/>
</dbReference>
<dbReference type="Gene3D" id="1.10.3580.10">
    <property type="entry name" value="ATP12 ATPase"/>
    <property type="match status" value="1"/>
</dbReference>
<dbReference type="GO" id="GO:0005739">
    <property type="term" value="C:mitochondrion"/>
    <property type="evidence" value="ECO:0007669"/>
    <property type="project" value="UniProtKB-SubCell"/>
</dbReference>
<dbReference type="InterPro" id="IPR042272">
    <property type="entry name" value="ATP12_ATP_synth-F1-assembly_N"/>
</dbReference>
<name>A0A0C2NCP1_THEKT</name>
<protein>
    <submittedName>
        <fullName evidence="6">ATP synthase mitochondrial F1 complex assembly factor 2</fullName>
    </submittedName>
</protein>
<dbReference type="AlphaFoldDB" id="A0A0C2NCP1"/>